<organism evidence="2 3">
    <name type="scientific">Stylonychia lemnae</name>
    <name type="common">Ciliate</name>
    <dbReference type="NCBI Taxonomy" id="5949"/>
    <lineage>
        <taxon>Eukaryota</taxon>
        <taxon>Sar</taxon>
        <taxon>Alveolata</taxon>
        <taxon>Ciliophora</taxon>
        <taxon>Intramacronucleata</taxon>
        <taxon>Spirotrichea</taxon>
        <taxon>Stichotrichia</taxon>
        <taxon>Sporadotrichida</taxon>
        <taxon>Oxytrichidae</taxon>
        <taxon>Stylonychinae</taxon>
        <taxon>Stylonychia</taxon>
    </lineage>
</organism>
<dbReference type="InterPro" id="IPR038558">
    <property type="entry name" value="SAS-6_N_sf"/>
</dbReference>
<dbReference type="PANTHER" id="PTHR34230">
    <property type="entry name" value="ASSEMBLY ABNORMAL PROTEIN 6, PUTATIVE-RELATED"/>
    <property type="match status" value="1"/>
</dbReference>
<dbReference type="InParanoid" id="A0A077ZWV7"/>
<feature type="domain" description="Spindle assembly abnormal protein 6 N-terminal" evidence="1">
    <location>
        <begin position="11"/>
        <end position="126"/>
    </location>
</feature>
<dbReference type="AlphaFoldDB" id="A0A077ZWV7"/>
<dbReference type="EMBL" id="CCKQ01001879">
    <property type="protein sequence ID" value="CDW72981.1"/>
    <property type="molecule type" value="Genomic_DNA"/>
</dbReference>
<protein>
    <recommendedName>
        <fullName evidence="1">Spindle assembly abnormal protein 6 N-terminal domain-containing protein</fullName>
    </recommendedName>
</protein>
<proteinExistence type="predicted"/>
<keyword evidence="3" id="KW-1185">Reference proteome</keyword>
<dbReference type="Gene3D" id="2.170.210.20">
    <property type="entry name" value="Spindle assembly abnormal protein 6, N-terminal domain"/>
    <property type="match status" value="1"/>
</dbReference>
<accession>A0A077ZWV7</accession>
<name>A0A077ZWV7_STYLE</name>
<dbReference type="PANTHER" id="PTHR34230:SF2">
    <property type="entry name" value="SPINDLE ASSEMBLY ABNORMAL PROTEIN 6 N-TERMINAL DOMAIN-CONTAINING PROTEIN"/>
    <property type="match status" value="1"/>
</dbReference>
<evidence type="ECO:0000259" key="1">
    <source>
        <dbReference type="Pfam" id="PF16531"/>
    </source>
</evidence>
<reference evidence="2 3" key="1">
    <citation type="submission" date="2014-06" db="EMBL/GenBank/DDBJ databases">
        <authorList>
            <person name="Swart Estienne"/>
        </authorList>
    </citation>
    <scope>NUCLEOTIDE SEQUENCE [LARGE SCALE GENOMIC DNA]</scope>
    <source>
        <strain evidence="2 3">130c</strain>
    </source>
</reference>
<dbReference type="OMA" id="TIMMQER"/>
<dbReference type="OrthoDB" id="49058at2759"/>
<evidence type="ECO:0000313" key="3">
    <source>
        <dbReference type="Proteomes" id="UP000039865"/>
    </source>
</evidence>
<evidence type="ECO:0000313" key="2">
    <source>
        <dbReference type="EMBL" id="CDW72981.1"/>
    </source>
</evidence>
<dbReference type="InterPro" id="IPR032396">
    <property type="entry name" value="SAS-6_N"/>
</dbReference>
<dbReference type="Pfam" id="PF16531">
    <property type="entry name" value="SAS-6_N"/>
    <property type="match status" value="1"/>
</dbReference>
<sequence>MDPSLYDGHKVIFDELMPVEVKLLDDDEGVIEELRIRVLILGDERQPMNIKIEITSESDIFFFYQNTTNEEKFRVIQEQQKLSLDYHDFTGMVLKILTTYNEERKAYLEFFQDTEYRRVEMLKIDLEECDDDIIKNHITYRLSATKQKTIMMQERVKDIMAIVEEKNPILMQEIYKVSPSIYSRQ</sequence>
<dbReference type="Proteomes" id="UP000039865">
    <property type="component" value="Unassembled WGS sequence"/>
</dbReference>
<gene>
    <name evidence="2" type="primary">Contig7745.g386</name>
    <name evidence="2" type="ORF">STYLEM_1949</name>
</gene>